<evidence type="ECO:0000313" key="2">
    <source>
        <dbReference type="Proteomes" id="UP000078542"/>
    </source>
</evidence>
<accession>A0A151ILG8</accession>
<dbReference type="EMBL" id="KQ977116">
    <property type="protein sequence ID" value="KYN05600.1"/>
    <property type="molecule type" value="Genomic_DNA"/>
</dbReference>
<evidence type="ECO:0000313" key="1">
    <source>
        <dbReference type="EMBL" id="KYN05600.1"/>
    </source>
</evidence>
<name>A0A151ILG8_9HYME</name>
<dbReference type="AlphaFoldDB" id="A0A151ILG8"/>
<proteinExistence type="predicted"/>
<protein>
    <submittedName>
        <fullName evidence="1">Uncharacterized protein</fullName>
    </submittedName>
</protein>
<gene>
    <name evidence="1" type="ORF">ALC62_03466</name>
</gene>
<feature type="non-terminal residue" evidence="1">
    <location>
        <position position="1"/>
    </location>
</feature>
<sequence length="37" mass="4114">AGQTFKVMSAIFHYGSSIDEGLNIIAPHEHEEAYVNH</sequence>
<dbReference type="Proteomes" id="UP000078542">
    <property type="component" value="Unassembled WGS sequence"/>
</dbReference>
<reference evidence="1 2" key="1">
    <citation type="submission" date="2016-03" db="EMBL/GenBank/DDBJ databases">
        <title>Cyphomyrmex costatus WGS genome.</title>
        <authorList>
            <person name="Nygaard S."/>
            <person name="Hu H."/>
            <person name="Boomsma J."/>
            <person name="Zhang G."/>
        </authorList>
    </citation>
    <scope>NUCLEOTIDE SEQUENCE [LARGE SCALE GENOMIC DNA]</scope>
    <source>
        <strain evidence="1">MS0001</strain>
        <tissue evidence="1">Whole body</tissue>
    </source>
</reference>
<organism evidence="1 2">
    <name type="scientific">Cyphomyrmex costatus</name>
    <dbReference type="NCBI Taxonomy" id="456900"/>
    <lineage>
        <taxon>Eukaryota</taxon>
        <taxon>Metazoa</taxon>
        <taxon>Ecdysozoa</taxon>
        <taxon>Arthropoda</taxon>
        <taxon>Hexapoda</taxon>
        <taxon>Insecta</taxon>
        <taxon>Pterygota</taxon>
        <taxon>Neoptera</taxon>
        <taxon>Endopterygota</taxon>
        <taxon>Hymenoptera</taxon>
        <taxon>Apocrita</taxon>
        <taxon>Aculeata</taxon>
        <taxon>Formicoidea</taxon>
        <taxon>Formicidae</taxon>
        <taxon>Myrmicinae</taxon>
        <taxon>Cyphomyrmex</taxon>
    </lineage>
</organism>
<keyword evidence="2" id="KW-1185">Reference proteome</keyword>